<organism evidence="2">
    <name type="scientific">Arundo donax</name>
    <name type="common">Giant reed</name>
    <name type="synonym">Donax arundinaceus</name>
    <dbReference type="NCBI Taxonomy" id="35708"/>
    <lineage>
        <taxon>Eukaryota</taxon>
        <taxon>Viridiplantae</taxon>
        <taxon>Streptophyta</taxon>
        <taxon>Embryophyta</taxon>
        <taxon>Tracheophyta</taxon>
        <taxon>Spermatophyta</taxon>
        <taxon>Magnoliopsida</taxon>
        <taxon>Liliopsida</taxon>
        <taxon>Poales</taxon>
        <taxon>Poaceae</taxon>
        <taxon>PACMAD clade</taxon>
        <taxon>Arundinoideae</taxon>
        <taxon>Arundineae</taxon>
        <taxon>Arundo</taxon>
    </lineage>
</organism>
<evidence type="ECO:0000313" key="2">
    <source>
        <dbReference type="EMBL" id="JAE33973.1"/>
    </source>
</evidence>
<reference evidence="2" key="1">
    <citation type="submission" date="2014-09" db="EMBL/GenBank/DDBJ databases">
        <authorList>
            <person name="Magalhaes I.L.F."/>
            <person name="Oliveira U."/>
            <person name="Santos F.R."/>
            <person name="Vidigal T.H.D.A."/>
            <person name="Brescovit A.D."/>
            <person name="Santos A.J."/>
        </authorList>
    </citation>
    <scope>NUCLEOTIDE SEQUENCE</scope>
    <source>
        <tissue evidence="2">Shoot tissue taken approximately 20 cm above the soil surface</tissue>
    </source>
</reference>
<feature type="compositionally biased region" description="Basic and acidic residues" evidence="1">
    <location>
        <begin position="12"/>
        <end position="24"/>
    </location>
</feature>
<proteinExistence type="predicted"/>
<protein>
    <submittedName>
        <fullName evidence="2">Uncharacterized protein</fullName>
    </submittedName>
</protein>
<name>A0A0A9HM55_ARUDO</name>
<dbReference type="AlphaFoldDB" id="A0A0A9HM55"/>
<accession>A0A0A9HM55</accession>
<evidence type="ECO:0000256" key="1">
    <source>
        <dbReference type="SAM" id="MobiDB-lite"/>
    </source>
</evidence>
<feature type="region of interest" description="Disordered" evidence="1">
    <location>
        <begin position="1"/>
        <end position="24"/>
    </location>
</feature>
<sequence>MSKKKSSQRISTMKDRDPIKMKQT</sequence>
<dbReference type="EMBL" id="GBRH01163923">
    <property type="protein sequence ID" value="JAE33973.1"/>
    <property type="molecule type" value="Transcribed_RNA"/>
</dbReference>
<reference evidence="2" key="2">
    <citation type="journal article" date="2015" name="Data Brief">
        <title>Shoot transcriptome of the giant reed, Arundo donax.</title>
        <authorList>
            <person name="Barrero R.A."/>
            <person name="Guerrero F.D."/>
            <person name="Moolhuijzen P."/>
            <person name="Goolsby J.A."/>
            <person name="Tidwell J."/>
            <person name="Bellgard S.E."/>
            <person name="Bellgard M.I."/>
        </authorList>
    </citation>
    <scope>NUCLEOTIDE SEQUENCE</scope>
    <source>
        <tissue evidence="2">Shoot tissue taken approximately 20 cm above the soil surface</tissue>
    </source>
</reference>